<dbReference type="AlphaFoldDB" id="A0A1H9LG61"/>
<dbReference type="OrthoDB" id="1494583at2"/>
<dbReference type="Pfam" id="PF14093">
    <property type="entry name" value="DUF4271"/>
    <property type="match status" value="1"/>
</dbReference>
<dbReference type="InterPro" id="IPR025367">
    <property type="entry name" value="DUF4271"/>
</dbReference>
<dbReference type="InParanoid" id="A0A1H9LG61"/>
<organism evidence="3 4">
    <name type="scientific">Neolewinella agarilytica</name>
    <dbReference type="NCBI Taxonomy" id="478744"/>
    <lineage>
        <taxon>Bacteria</taxon>
        <taxon>Pseudomonadati</taxon>
        <taxon>Bacteroidota</taxon>
        <taxon>Saprospiria</taxon>
        <taxon>Saprospirales</taxon>
        <taxon>Lewinellaceae</taxon>
        <taxon>Neolewinella</taxon>
    </lineage>
</organism>
<accession>A0A1H9LG61</accession>
<dbReference type="Proteomes" id="UP000199021">
    <property type="component" value="Unassembled WGS sequence"/>
</dbReference>
<feature type="transmembrane region" description="Helical" evidence="1">
    <location>
        <begin position="253"/>
        <end position="276"/>
    </location>
</feature>
<feature type="transmembrane region" description="Helical" evidence="1">
    <location>
        <begin position="154"/>
        <end position="175"/>
    </location>
</feature>
<evidence type="ECO:0000313" key="3">
    <source>
        <dbReference type="EMBL" id="SER10482.1"/>
    </source>
</evidence>
<sequence length="312" mass="34499">MRYLITLVLLLVTITALPAQDRSNPFEITSRLPAQHAAAAAAGKTYSPFDIRPAGEFSTAPATSPAPAGSAQISAPPAASATAKSRGPIVIQSTDPNKGKGSLLAIHLFLLLAMASLWLLFGDLLRQCLRSTINDGVMNQLYTHRSGNQLSALWFFYCFFYLAAGFYIYLFAVAHNVSLNQGIIPSWLSYTLLVAGAVGLKHWVLWAYARLFPVRKEVSRYAFVLMVFSILAGIFIVPVNLLVSYAPEEWRYFFLYSGLFVFLGVYLLHIVRGGFIAGHLAIRRPVHFLLYICAIELAPLLLIYRYLSDTLA</sequence>
<gene>
    <name evidence="3" type="ORF">SAMN05444359_12427</name>
</gene>
<evidence type="ECO:0000256" key="2">
    <source>
        <dbReference type="SAM" id="SignalP"/>
    </source>
</evidence>
<proteinExistence type="predicted"/>
<feature type="transmembrane region" description="Helical" evidence="1">
    <location>
        <begin position="187"/>
        <end position="209"/>
    </location>
</feature>
<keyword evidence="1" id="KW-1133">Transmembrane helix</keyword>
<keyword evidence="2" id="KW-0732">Signal</keyword>
<dbReference type="STRING" id="478744.SAMN05444359_12427"/>
<keyword evidence="4" id="KW-1185">Reference proteome</keyword>
<dbReference type="EMBL" id="FOFB01000024">
    <property type="protein sequence ID" value="SER10482.1"/>
    <property type="molecule type" value="Genomic_DNA"/>
</dbReference>
<feature type="signal peptide" evidence="2">
    <location>
        <begin position="1"/>
        <end position="19"/>
    </location>
</feature>
<evidence type="ECO:0000313" key="4">
    <source>
        <dbReference type="Proteomes" id="UP000199021"/>
    </source>
</evidence>
<evidence type="ECO:0008006" key="5">
    <source>
        <dbReference type="Google" id="ProtNLM"/>
    </source>
</evidence>
<name>A0A1H9LG61_9BACT</name>
<feature type="transmembrane region" description="Helical" evidence="1">
    <location>
        <begin position="221"/>
        <end position="241"/>
    </location>
</feature>
<dbReference type="RefSeq" id="WP_090171606.1">
    <property type="nucleotide sequence ID" value="NZ_FOFB01000024.1"/>
</dbReference>
<evidence type="ECO:0000256" key="1">
    <source>
        <dbReference type="SAM" id="Phobius"/>
    </source>
</evidence>
<protein>
    <recommendedName>
        <fullName evidence="5">DUF4271 domain-containing protein</fullName>
    </recommendedName>
</protein>
<feature type="transmembrane region" description="Helical" evidence="1">
    <location>
        <begin position="103"/>
        <end position="121"/>
    </location>
</feature>
<keyword evidence="1" id="KW-0472">Membrane</keyword>
<feature type="chain" id="PRO_5011514522" description="DUF4271 domain-containing protein" evidence="2">
    <location>
        <begin position="20"/>
        <end position="312"/>
    </location>
</feature>
<reference evidence="4" key="1">
    <citation type="submission" date="2016-10" db="EMBL/GenBank/DDBJ databases">
        <authorList>
            <person name="Varghese N."/>
            <person name="Submissions S."/>
        </authorList>
    </citation>
    <scope>NUCLEOTIDE SEQUENCE [LARGE SCALE GENOMIC DNA]</scope>
    <source>
        <strain evidence="4">DSM 24740</strain>
    </source>
</reference>
<keyword evidence="1" id="KW-0812">Transmembrane</keyword>
<feature type="transmembrane region" description="Helical" evidence="1">
    <location>
        <begin position="288"/>
        <end position="307"/>
    </location>
</feature>